<proteinExistence type="predicted"/>
<keyword evidence="1" id="KW-0472">Membrane</keyword>
<dbReference type="InterPro" id="IPR022584">
    <property type="entry name" value="DUF2937"/>
</dbReference>
<evidence type="ECO:0000313" key="2">
    <source>
        <dbReference type="EMBL" id="PWG15986.1"/>
    </source>
</evidence>
<keyword evidence="3" id="KW-1185">Reference proteome</keyword>
<protein>
    <submittedName>
        <fullName evidence="2">DUF2937 domain-containing protein</fullName>
    </submittedName>
</protein>
<dbReference type="RefSeq" id="WP_109389616.1">
    <property type="nucleotide sequence ID" value="NZ_QETF01000019.1"/>
</dbReference>
<dbReference type="OrthoDB" id="193051at2"/>
<dbReference type="EMBL" id="QETF01000019">
    <property type="protein sequence ID" value="PWG15986.1"/>
    <property type="molecule type" value="Genomic_DNA"/>
</dbReference>
<reference evidence="3" key="1">
    <citation type="submission" date="2018-05" db="EMBL/GenBank/DDBJ databases">
        <authorList>
            <person name="Du Z."/>
            <person name="Wang X."/>
        </authorList>
    </citation>
    <scope>NUCLEOTIDE SEQUENCE [LARGE SCALE GENOMIC DNA]</scope>
    <source>
        <strain evidence="3">WDS4C29</strain>
    </source>
</reference>
<gene>
    <name evidence="2" type="ORF">DFK10_13795</name>
</gene>
<evidence type="ECO:0000256" key="1">
    <source>
        <dbReference type="SAM" id="Phobius"/>
    </source>
</evidence>
<accession>A0A2V1P0T7</accession>
<keyword evidence="1" id="KW-1133">Transmembrane helix</keyword>
<name>A0A2V1P0T7_9RHOB</name>
<organism evidence="2 3">
    <name type="scientific">Salibaculum griseiflavum</name>
    <dbReference type="NCBI Taxonomy" id="1914409"/>
    <lineage>
        <taxon>Bacteria</taxon>
        <taxon>Pseudomonadati</taxon>
        <taxon>Pseudomonadota</taxon>
        <taxon>Alphaproteobacteria</taxon>
        <taxon>Rhodobacterales</taxon>
        <taxon>Roseobacteraceae</taxon>
        <taxon>Salibaculum</taxon>
    </lineage>
</organism>
<sequence>MIVRAAALAGGLAGAAGLSQYPEFTQQYTQHLAGQIEALSVVAADFDASAARSDLTRDEALAQMTGTDFLQDRRADMTRAFARLYQLTSHHDALQAAGPLERLTMPHRMGDAATLRGTWAGFKPAVPLTLAGALSALVGFLVGVLALRGVFALVSWPVRRLFAGRAAKPSAARVEPPVALR</sequence>
<dbReference type="Proteomes" id="UP000245293">
    <property type="component" value="Unassembled WGS sequence"/>
</dbReference>
<comment type="caution">
    <text evidence="2">The sequence shown here is derived from an EMBL/GenBank/DDBJ whole genome shotgun (WGS) entry which is preliminary data.</text>
</comment>
<dbReference type="Pfam" id="PF11157">
    <property type="entry name" value="DUF2937"/>
    <property type="match status" value="1"/>
</dbReference>
<feature type="transmembrane region" description="Helical" evidence="1">
    <location>
        <begin position="133"/>
        <end position="158"/>
    </location>
</feature>
<keyword evidence="1" id="KW-0812">Transmembrane</keyword>
<dbReference type="AlphaFoldDB" id="A0A2V1P0T7"/>
<evidence type="ECO:0000313" key="3">
    <source>
        <dbReference type="Proteomes" id="UP000245293"/>
    </source>
</evidence>